<dbReference type="InterPro" id="IPR008557">
    <property type="entry name" value="PhoX"/>
</dbReference>
<dbReference type="Proteomes" id="UP000242815">
    <property type="component" value="Unassembled WGS sequence"/>
</dbReference>
<dbReference type="SUPFAM" id="SSF101898">
    <property type="entry name" value="NHL repeat"/>
    <property type="match status" value="1"/>
</dbReference>
<dbReference type="EMBL" id="FOYD01000003">
    <property type="protein sequence ID" value="SFQ76540.1"/>
    <property type="molecule type" value="Genomic_DNA"/>
</dbReference>
<dbReference type="PANTHER" id="PTHR35399">
    <property type="entry name" value="SLR8030 PROTEIN"/>
    <property type="match status" value="1"/>
</dbReference>
<accession>A0A1I6B6H1</accession>
<evidence type="ECO:0000256" key="1">
    <source>
        <dbReference type="SAM" id="MobiDB-lite"/>
    </source>
</evidence>
<gene>
    <name evidence="2" type="ORF">SAMN05216578_103191</name>
</gene>
<reference evidence="2 3" key="1">
    <citation type="submission" date="2016-10" db="EMBL/GenBank/DDBJ databases">
        <authorList>
            <person name="de Groot N.N."/>
        </authorList>
    </citation>
    <scope>NUCLEOTIDE SEQUENCE [LARGE SCALE GENOMIC DNA]</scope>
    <source>
        <strain evidence="2 3">JCM 18415</strain>
    </source>
</reference>
<sequence>MSQEVRNQITIVDNGNGDEPQISYTDNRPFASVLEARLARRSLLKGSAGAAALGFMSLGLAGCLSSSDSSDDEVGGGDGDNGGEAGPLIGFTAVAPSESDEIVVPPGYSYQVILPWGTPITGTMPAFDITNTGEEQGMQMGSHHDGMHFFPIEGEEPFEGSSDEGLLVMNHEYVEPRFMHADHIGVALGSGAIVMKGDVRDRDQALKEINAHGVSVVHVRKRADNRWELVQSEYNRRITGLTPMELHGPVRGSDLVRTKYSPQGLATRGTLNNCAMGVTPWNTYMAAEENWAGYFGNRDETIPREHAHYGIRANDSRYRWALAEGGGDEFIRFDATSTGADATQDYRNEPNCFGWMVEIDPFDPNSVPKKRTSLGRFGHEGVVFGPAIEGKPVVCYSGDDSTNQFIYKFVSEQPFQKGVTDGSILDTGVLYVARFNDDGTGEWLPLVYGQNGLDASNGFRDQADVLVNTRLAAGLVGATPMDRPEWGAVDPNNGDVYFTLTNNSGRSTANGANPRTQNRHGHIIRWAEADGEHASTTFEWDIFLFGGDAGQSGQPNLAGKDPNGDALTVDNLLSSPDGLWIDKDSRVWIQTDIGEGSQNSGVYEVFGNNAMLCADPKTGEMRRFLTGPIGQEITGVITTPDQRTMFINVQHPGATTTPTEWELGPRYVRSTWPDRNPARLPPRSATVVIWKDDGGVIGS</sequence>
<feature type="region of interest" description="Disordered" evidence="1">
    <location>
        <begin position="66"/>
        <end position="87"/>
    </location>
</feature>
<name>A0A1I6B6H1_9GAMM</name>
<dbReference type="AlphaFoldDB" id="A0A1I6B6H1"/>
<dbReference type="STRING" id="1002526.SAMN05216578_103191"/>
<evidence type="ECO:0000313" key="3">
    <source>
        <dbReference type="Proteomes" id="UP000242815"/>
    </source>
</evidence>
<dbReference type="RefSeq" id="WP_090538087.1">
    <property type="nucleotide sequence ID" value="NZ_FOYD01000003.1"/>
</dbReference>
<dbReference type="Pfam" id="PF05787">
    <property type="entry name" value="PhoX"/>
    <property type="match status" value="1"/>
</dbReference>
<dbReference type="OrthoDB" id="9801383at2"/>
<feature type="compositionally biased region" description="Gly residues" evidence="1">
    <location>
        <begin position="76"/>
        <end position="85"/>
    </location>
</feature>
<evidence type="ECO:0000313" key="2">
    <source>
        <dbReference type="EMBL" id="SFQ76540.1"/>
    </source>
</evidence>
<organism evidence="2 3">
    <name type="scientific">Halopseudomonas formosensis</name>
    <dbReference type="NCBI Taxonomy" id="1002526"/>
    <lineage>
        <taxon>Bacteria</taxon>
        <taxon>Pseudomonadati</taxon>
        <taxon>Pseudomonadota</taxon>
        <taxon>Gammaproteobacteria</taxon>
        <taxon>Pseudomonadales</taxon>
        <taxon>Pseudomonadaceae</taxon>
        <taxon>Halopseudomonas</taxon>
    </lineage>
</organism>
<proteinExistence type="predicted"/>
<protein>
    <recommendedName>
        <fullName evidence="4">Tat pathway signal protein</fullName>
    </recommendedName>
</protein>
<dbReference type="PANTHER" id="PTHR35399:SF2">
    <property type="entry name" value="DUF839 DOMAIN-CONTAINING PROTEIN"/>
    <property type="match status" value="1"/>
</dbReference>
<evidence type="ECO:0008006" key="4">
    <source>
        <dbReference type="Google" id="ProtNLM"/>
    </source>
</evidence>